<dbReference type="GO" id="GO:0051536">
    <property type="term" value="F:iron-sulfur cluster binding"/>
    <property type="evidence" value="ECO:0007669"/>
    <property type="project" value="UniProtKB-KW"/>
</dbReference>
<dbReference type="Proteomes" id="UP000474957">
    <property type="component" value="Unassembled WGS sequence"/>
</dbReference>
<comment type="similarity">
    <text evidence="1">Belongs to the dihydropyrimidine dehydrogenase family.</text>
</comment>
<dbReference type="Gene3D" id="3.30.70.20">
    <property type="match status" value="1"/>
</dbReference>
<organism evidence="14 15">
    <name type="scientific">Halovulum marinum</name>
    <dbReference type="NCBI Taxonomy" id="2662447"/>
    <lineage>
        <taxon>Bacteria</taxon>
        <taxon>Pseudomonadati</taxon>
        <taxon>Pseudomonadota</taxon>
        <taxon>Alphaproteobacteria</taxon>
        <taxon>Rhodobacterales</taxon>
        <taxon>Paracoccaceae</taxon>
        <taxon>Halovulum</taxon>
    </lineage>
</organism>
<dbReference type="SUPFAM" id="SSF54862">
    <property type="entry name" value="4Fe-4S ferredoxins"/>
    <property type="match status" value="1"/>
</dbReference>
<evidence type="ECO:0000259" key="13">
    <source>
        <dbReference type="PROSITE" id="PS51379"/>
    </source>
</evidence>
<evidence type="ECO:0000256" key="10">
    <source>
        <dbReference type="ARBA" id="ARBA00049578"/>
    </source>
</evidence>
<comment type="caution">
    <text evidence="14">The sequence shown here is derived from an EMBL/GenBank/DDBJ whole genome shotgun (WGS) entry which is preliminary data.</text>
</comment>
<dbReference type="GO" id="GO:0004159">
    <property type="term" value="F:dihydropyrimidine dehydrogenase (NAD+) activity"/>
    <property type="evidence" value="ECO:0007669"/>
    <property type="project" value="UniProtKB-EC"/>
</dbReference>
<dbReference type="Pfam" id="PF14697">
    <property type="entry name" value="Fer4_21"/>
    <property type="match status" value="1"/>
</dbReference>
<accession>A0A6L5Z731</accession>
<dbReference type="FunFam" id="3.20.20.70:FF:000027">
    <property type="entry name" value="Dihydropyrimidine dehydrogenase [NADP(+)]"/>
    <property type="match status" value="1"/>
</dbReference>
<dbReference type="InterPro" id="IPR017896">
    <property type="entry name" value="4Fe4S_Fe-S-bd"/>
</dbReference>
<keyword evidence="15" id="KW-1185">Reference proteome</keyword>
<dbReference type="EMBL" id="WIND01000073">
    <property type="protein sequence ID" value="MSU92257.1"/>
    <property type="molecule type" value="Genomic_DNA"/>
</dbReference>
<feature type="domain" description="4Fe-4S ferredoxin-type" evidence="13">
    <location>
        <begin position="370"/>
        <end position="400"/>
    </location>
</feature>
<dbReference type="InterPro" id="IPR013785">
    <property type="entry name" value="Aldolase_TIM"/>
</dbReference>
<evidence type="ECO:0000256" key="6">
    <source>
        <dbReference type="ARBA" id="ARBA00030119"/>
    </source>
</evidence>
<evidence type="ECO:0000256" key="12">
    <source>
        <dbReference type="ARBA" id="ARBA00049728"/>
    </source>
</evidence>
<evidence type="ECO:0000256" key="9">
    <source>
        <dbReference type="ARBA" id="ARBA00048792"/>
    </source>
</evidence>
<dbReference type="GO" id="GO:0005737">
    <property type="term" value="C:cytoplasm"/>
    <property type="evidence" value="ECO:0007669"/>
    <property type="project" value="InterPro"/>
</dbReference>
<dbReference type="InterPro" id="IPR017900">
    <property type="entry name" value="4Fe4S_Fe_S_CS"/>
</dbReference>
<keyword evidence="2" id="KW-0479">Metal-binding</keyword>
<evidence type="ECO:0000256" key="8">
    <source>
        <dbReference type="ARBA" id="ARBA00047685"/>
    </source>
</evidence>
<feature type="domain" description="4Fe-4S ferredoxin-type" evidence="13">
    <location>
        <begin position="337"/>
        <end position="369"/>
    </location>
</feature>
<name>A0A6L5Z731_9RHOB</name>
<reference evidence="14 15" key="1">
    <citation type="submission" date="2019-10" db="EMBL/GenBank/DDBJ databases">
        <title>Cognatihalovulum marinum gen. nov. sp. nov., a new member of the family Rhodobacteraceae isolated from deep seawater of the Northwest Indian Ocean.</title>
        <authorList>
            <person name="Ruan C."/>
            <person name="Wang J."/>
            <person name="Zheng X."/>
            <person name="Song L."/>
            <person name="Zhu Y."/>
            <person name="Huang Y."/>
            <person name="Lu Z."/>
            <person name="Du W."/>
            <person name="Huang L."/>
            <person name="Dai X."/>
        </authorList>
    </citation>
    <scope>NUCLEOTIDE SEQUENCE [LARGE SCALE GENOMIC DNA]</scope>
    <source>
        <strain evidence="14 15">2CG4</strain>
    </source>
</reference>
<keyword evidence="5" id="KW-0411">Iron-sulfur</keyword>
<keyword evidence="4" id="KW-0408">Iron</keyword>
<evidence type="ECO:0000256" key="5">
    <source>
        <dbReference type="ARBA" id="ARBA00023014"/>
    </source>
</evidence>
<sequence length="433" mass="47089">MADLTTDFAGIKSPNPFWLASAPPTDKEYNVRRAFEAGWGGVVWKTLGLDPHVVNVNGPRYGAVWGADRRLLGLNNIELITDRPLEVNLREIKQVKRDYPDRAMVVSLMVPCEEDPWKFILSQVEDTGADGVELNFGCPHGMSERGMGSAVGQVPEYIEMVTRWCKQNTRMPVIVKLTPNITDVRKPAKAAKDGGADAVSLINTINSITAVDLDNFAPEPTIDGKGSHGGYCGPAVKPIALSMVSEIARDPDLQGLPISGIGGVTTWRDAAEFIALGCGSVQVCTAAMTYGFKIVQEMVSGLGQWMDDKGHADLDAIRGRAVPNVTDWKYLNLNYVTKARIDQELCISCGRCFAACEDTSHQAIAMKPGRVFEVIDEECVACNLCVNVCPVENCITMERMAPGTVDPRTGRMVEAEYANWTTHPNNPAAKAAE</sequence>
<gene>
    <name evidence="14" type="primary">preA</name>
    <name evidence="14" type="ORF">GE300_22260</name>
</gene>
<keyword evidence="3 14" id="KW-0560">Oxidoreductase</keyword>
<evidence type="ECO:0000256" key="2">
    <source>
        <dbReference type="ARBA" id="ARBA00022723"/>
    </source>
</evidence>
<evidence type="ECO:0000256" key="3">
    <source>
        <dbReference type="ARBA" id="ARBA00023002"/>
    </source>
</evidence>
<dbReference type="GO" id="GO:0046872">
    <property type="term" value="F:metal ion binding"/>
    <property type="evidence" value="ECO:0007669"/>
    <property type="project" value="UniProtKB-KW"/>
</dbReference>
<dbReference type="SUPFAM" id="SSF51395">
    <property type="entry name" value="FMN-linked oxidoreductases"/>
    <property type="match status" value="1"/>
</dbReference>
<dbReference type="Pfam" id="PF01180">
    <property type="entry name" value="DHO_dh"/>
    <property type="match status" value="1"/>
</dbReference>
<dbReference type="PANTHER" id="PTHR43073:SF2">
    <property type="entry name" value="DIHYDROPYRIMIDINE DEHYDROGENASE [NADP(+)]"/>
    <property type="match status" value="1"/>
</dbReference>
<dbReference type="EC" id="1.3.1.1" evidence="12"/>
<protein>
    <recommendedName>
        <fullName evidence="12">dihydrouracil dehydrogenase (NAD(+))</fullName>
        <ecNumber evidence="12">1.3.1.1</ecNumber>
    </recommendedName>
    <alternativeName>
        <fullName evidence="7">Dihydrothymine dehydrogenase</fullName>
    </alternativeName>
    <alternativeName>
        <fullName evidence="6">Dihydrouracil dehydrogenase</fullName>
    </alternativeName>
</protein>
<dbReference type="PANTHER" id="PTHR43073">
    <property type="entry name" value="DIHYDROPYRIMIDINE DEHYDROGENASE [NADP(+)]"/>
    <property type="match status" value="1"/>
</dbReference>
<dbReference type="InterPro" id="IPR005720">
    <property type="entry name" value="Dihydroorotate_DH_cat"/>
</dbReference>
<comment type="catalytic activity">
    <reaction evidence="9">
        <text>5,6-dihydrouracil + NAD(+) = uracil + NADH + H(+)</text>
        <dbReference type="Rhea" id="RHEA:20189"/>
        <dbReference type="ChEBI" id="CHEBI:15378"/>
        <dbReference type="ChEBI" id="CHEBI:15901"/>
        <dbReference type="ChEBI" id="CHEBI:17568"/>
        <dbReference type="ChEBI" id="CHEBI:57540"/>
        <dbReference type="ChEBI" id="CHEBI:57945"/>
        <dbReference type="EC" id="1.3.1.1"/>
    </reaction>
</comment>
<evidence type="ECO:0000256" key="4">
    <source>
        <dbReference type="ARBA" id="ARBA00023004"/>
    </source>
</evidence>
<evidence type="ECO:0000256" key="11">
    <source>
        <dbReference type="ARBA" id="ARBA00049714"/>
    </source>
</evidence>
<evidence type="ECO:0000313" key="14">
    <source>
        <dbReference type="EMBL" id="MSU92257.1"/>
    </source>
</evidence>
<dbReference type="AlphaFoldDB" id="A0A6L5Z731"/>
<dbReference type="CDD" id="cd02940">
    <property type="entry name" value="DHPD_FMN"/>
    <property type="match status" value="1"/>
</dbReference>
<comment type="subunit">
    <text evidence="11">Heterotetramer of 2 PreA and 2 PreT subunits.</text>
</comment>
<comment type="function">
    <text evidence="10">Involved in pyrimidine base degradation. Catalyzes physiologically the reduction of uracil to 5,6-dihydrouracil (DHU) by using NADH as a specific cosubstrate. It also catalyzes the reverse reaction and the reduction of thymine to 5,6-dihydrothymine (DHT).</text>
</comment>
<dbReference type="PROSITE" id="PS00198">
    <property type="entry name" value="4FE4S_FER_1"/>
    <property type="match status" value="1"/>
</dbReference>
<evidence type="ECO:0000256" key="7">
    <source>
        <dbReference type="ARBA" id="ARBA00032722"/>
    </source>
</evidence>
<dbReference type="NCBIfam" id="NF006183">
    <property type="entry name" value="PRK08318.1"/>
    <property type="match status" value="1"/>
</dbReference>
<evidence type="ECO:0000256" key="1">
    <source>
        <dbReference type="ARBA" id="ARBA00010804"/>
    </source>
</evidence>
<dbReference type="Gene3D" id="3.20.20.70">
    <property type="entry name" value="Aldolase class I"/>
    <property type="match status" value="1"/>
</dbReference>
<dbReference type="RefSeq" id="WP_154449753.1">
    <property type="nucleotide sequence ID" value="NZ_WIND01000073.1"/>
</dbReference>
<proteinExistence type="inferred from homology"/>
<comment type="catalytic activity">
    <reaction evidence="8">
        <text>5,6-dihydrothymine + NAD(+) = thymine + NADH + H(+)</text>
        <dbReference type="Rhea" id="RHEA:28791"/>
        <dbReference type="ChEBI" id="CHEBI:15378"/>
        <dbReference type="ChEBI" id="CHEBI:17821"/>
        <dbReference type="ChEBI" id="CHEBI:27468"/>
        <dbReference type="ChEBI" id="CHEBI:57540"/>
        <dbReference type="ChEBI" id="CHEBI:57945"/>
        <dbReference type="EC" id="1.3.1.1"/>
    </reaction>
</comment>
<evidence type="ECO:0000313" key="15">
    <source>
        <dbReference type="Proteomes" id="UP000474957"/>
    </source>
</evidence>
<dbReference type="PROSITE" id="PS51379">
    <property type="entry name" value="4FE4S_FER_2"/>
    <property type="match status" value="2"/>
</dbReference>